<proteinExistence type="predicted"/>
<dbReference type="InterPro" id="IPR012845">
    <property type="entry name" value="RNA_pol_sigma_FliA_WhiG"/>
</dbReference>
<dbReference type="OrthoDB" id="9799825at2"/>
<accession>A0A1M5QTG0</accession>
<dbReference type="InterPro" id="IPR007630">
    <property type="entry name" value="RNA_pol_sigma70_r4"/>
</dbReference>
<dbReference type="InterPro" id="IPR013325">
    <property type="entry name" value="RNA_pol_sigma_r2"/>
</dbReference>
<dbReference type="InterPro" id="IPR000943">
    <property type="entry name" value="RNA_pol_sigma70"/>
</dbReference>
<dbReference type="InterPro" id="IPR013324">
    <property type="entry name" value="RNA_pol_sigma_r3/r4-like"/>
</dbReference>
<dbReference type="InterPro" id="IPR014284">
    <property type="entry name" value="RNA_pol_sigma-70_dom"/>
</dbReference>
<dbReference type="GO" id="GO:0016987">
    <property type="term" value="F:sigma factor activity"/>
    <property type="evidence" value="ECO:0007669"/>
    <property type="project" value="UniProtKB-KW"/>
</dbReference>
<dbReference type="NCBIfam" id="TIGR02937">
    <property type="entry name" value="sigma70-ECF"/>
    <property type="match status" value="1"/>
</dbReference>
<evidence type="ECO:0000313" key="7">
    <source>
        <dbReference type="Proteomes" id="UP000184268"/>
    </source>
</evidence>
<sequence length="242" mass="27816">MLQSEQAYQTSDSSKAARAHDESHYLNQYLPLVKRAVNQLRSHCGAVMALEDMEQIGLMALLDSLRRYPGEPDNGFIAFSSLRIRGAILDELRRQDWRPRQLRQQTHELNDTVRRLTRELGRVPTDQETADALSLSLEQYRERLYASQAESLQSLDDMLGAGHNFEHEGSDVAKFTQKKTLESALAQLNKREQIVLSLYYQHELNLKEIALTLGLTESRICQLHKQAVKQLKAVYQDWGLEH</sequence>
<dbReference type="PANTHER" id="PTHR30385">
    <property type="entry name" value="SIGMA FACTOR F FLAGELLAR"/>
    <property type="match status" value="1"/>
</dbReference>
<organism evidence="6 7">
    <name type="scientific">Ferrimonas marina</name>
    <dbReference type="NCBI Taxonomy" id="299255"/>
    <lineage>
        <taxon>Bacteria</taxon>
        <taxon>Pseudomonadati</taxon>
        <taxon>Pseudomonadota</taxon>
        <taxon>Gammaproteobacteria</taxon>
        <taxon>Alteromonadales</taxon>
        <taxon>Ferrimonadaceae</taxon>
        <taxon>Ferrimonas</taxon>
    </lineage>
</organism>
<dbReference type="CDD" id="cd06171">
    <property type="entry name" value="Sigma70_r4"/>
    <property type="match status" value="1"/>
</dbReference>
<dbReference type="GO" id="GO:0003677">
    <property type="term" value="F:DNA binding"/>
    <property type="evidence" value="ECO:0007669"/>
    <property type="project" value="UniProtKB-KW"/>
</dbReference>
<dbReference type="Pfam" id="PF04542">
    <property type="entry name" value="Sigma70_r2"/>
    <property type="match status" value="1"/>
</dbReference>
<dbReference type="InterPro" id="IPR007624">
    <property type="entry name" value="RNA_pol_sigma70_r3"/>
</dbReference>
<evidence type="ECO:0000256" key="4">
    <source>
        <dbReference type="ARBA" id="ARBA00023163"/>
    </source>
</evidence>
<dbReference type="AlphaFoldDB" id="A0A1M5QTG0"/>
<keyword evidence="1" id="KW-0805">Transcription regulation</keyword>
<dbReference type="STRING" id="299255.SAMN02745129_1354"/>
<protein>
    <submittedName>
        <fullName evidence="6">RNA polymerase, sigma 28 subunit, SigD/FliA/WhiG</fullName>
    </submittedName>
</protein>
<dbReference type="EMBL" id="FQXG01000002">
    <property type="protein sequence ID" value="SHH17417.1"/>
    <property type="molecule type" value="Genomic_DNA"/>
</dbReference>
<evidence type="ECO:0000313" key="6">
    <source>
        <dbReference type="EMBL" id="SHH17417.1"/>
    </source>
</evidence>
<dbReference type="Proteomes" id="UP000184268">
    <property type="component" value="Unassembled WGS sequence"/>
</dbReference>
<dbReference type="GO" id="GO:0006352">
    <property type="term" value="P:DNA-templated transcription initiation"/>
    <property type="evidence" value="ECO:0007669"/>
    <property type="project" value="InterPro"/>
</dbReference>
<keyword evidence="7" id="KW-1185">Reference proteome</keyword>
<gene>
    <name evidence="6" type="ORF">SAMN02745129_1354</name>
</gene>
<dbReference type="RefSeq" id="WP_067658143.1">
    <property type="nucleotide sequence ID" value="NZ_FQXG01000002.1"/>
</dbReference>
<keyword evidence="4" id="KW-0804">Transcription</keyword>
<dbReference type="InterPro" id="IPR007627">
    <property type="entry name" value="RNA_pol_sigma70_r2"/>
</dbReference>
<feature type="domain" description="RNA polymerase sigma-70" evidence="5">
    <location>
        <begin position="205"/>
        <end position="231"/>
    </location>
</feature>
<dbReference type="Gene3D" id="1.20.140.160">
    <property type="match status" value="1"/>
</dbReference>
<keyword evidence="2" id="KW-0731">Sigma factor</keyword>
<dbReference type="PANTHER" id="PTHR30385:SF7">
    <property type="entry name" value="RNA POLYMERASE SIGMA FACTOR FLIA"/>
    <property type="match status" value="1"/>
</dbReference>
<evidence type="ECO:0000259" key="5">
    <source>
        <dbReference type="PROSITE" id="PS00716"/>
    </source>
</evidence>
<dbReference type="NCBIfam" id="TIGR02479">
    <property type="entry name" value="FliA_WhiG"/>
    <property type="match status" value="1"/>
</dbReference>
<keyword evidence="3" id="KW-0238">DNA-binding</keyword>
<dbReference type="PRINTS" id="PR00046">
    <property type="entry name" value="SIGMA70FCT"/>
</dbReference>
<reference evidence="6 7" key="1">
    <citation type="submission" date="2016-11" db="EMBL/GenBank/DDBJ databases">
        <authorList>
            <person name="Jaros S."/>
            <person name="Januszkiewicz K."/>
            <person name="Wedrychowicz H."/>
        </authorList>
    </citation>
    <scope>NUCLEOTIDE SEQUENCE [LARGE SCALE GENOMIC DNA]</scope>
    <source>
        <strain evidence="6 7">DSM 16917</strain>
    </source>
</reference>
<dbReference type="Pfam" id="PF04545">
    <property type="entry name" value="Sigma70_r4"/>
    <property type="match status" value="1"/>
</dbReference>
<dbReference type="Gene3D" id="1.10.1740.10">
    <property type="match status" value="1"/>
</dbReference>
<name>A0A1M5QTG0_9GAMM</name>
<dbReference type="SUPFAM" id="SSF88659">
    <property type="entry name" value="Sigma3 and sigma4 domains of RNA polymerase sigma factors"/>
    <property type="match status" value="2"/>
</dbReference>
<evidence type="ECO:0000256" key="1">
    <source>
        <dbReference type="ARBA" id="ARBA00023015"/>
    </source>
</evidence>
<dbReference type="SUPFAM" id="SSF88946">
    <property type="entry name" value="Sigma2 domain of RNA polymerase sigma factors"/>
    <property type="match status" value="1"/>
</dbReference>
<evidence type="ECO:0000256" key="2">
    <source>
        <dbReference type="ARBA" id="ARBA00023082"/>
    </source>
</evidence>
<evidence type="ECO:0000256" key="3">
    <source>
        <dbReference type="ARBA" id="ARBA00023125"/>
    </source>
</evidence>
<dbReference type="Pfam" id="PF04539">
    <property type="entry name" value="Sigma70_r3"/>
    <property type="match status" value="1"/>
</dbReference>
<dbReference type="GO" id="GO:0003899">
    <property type="term" value="F:DNA-directed RNA polymerase activity"/>
    <property type="evidence" value="ECO:0007669"/>
    <property type="project" value="InterPro"/>
</dbReference>
<dbReference type="PROSITE" id="PS00716">
    <property type="entry name" value="SIGMA70_2"/>
    <property type="match status" value="1"/>
</dbReference>
<dbReference type="NCBIfam" id="NF005413">
    <property type="entry name" value="PRK06986.1"/>
    <property type="match status" value="1"/>
</dbReference>